<feature type="transmembrane region" description="Helical" evidence="10">
    <location>
        <begin position="450"/>
        <end position="471"/>
    </location>
</feature>
<dbReference type="EMBL" id="ML995872">
    <property type="protein sequence ID" value="KAF2766387.1"/>
    <property type="molecule type" value="Genomic_DNA"/>
</dbReference>
<feature type="compositionally biased region" description="Basic and acidic residues" evidence="9">
    <location>
        <begin position="19"/>
        <end position="37"/>
    </location>
</feature>
<dbReference type="Gene3D" id="1.20.1080.10">
    <property type="entry name" value="Glycerol uptake facilitator protein"/>
    <property type="match status" value="1"/>
</dbReference>
<organism evidence="11 12">
    <name type="scientific">Teratosphaeria nubilosa</name>
    <dbReference type="NCBI Taxonomy" id="161662"/>
    <lineage>
        <taxon>Eukaryota</taxon>
        <taxon>Fungi</taxon>
        <taxon>Dikarya</taxon>
        <taxon>Ascomycota</taxon>
        <taxon>Pezizomycotina</taxon>
        <taxon>Dothideomycetes</taxon>
        <taxon>Dothideomycetidae</taxon>
        <taxon>Mycosphaerellales</taxon>
        <taxon>Teratosphaeriaceae</taxon>
        <taxon>Teratosphaeria</taxon>
    </lineage>
</organism>
<evidence type="ECO:0000256" key="5">
    <source>
        <dbReference type="ARBA" id="ARBA00022737"/>
    </source>
</evidence>
<keyword evidence="7 10" id="KW-0472">Membrane</keyword>
<evidence type="ECO:0000256" key="2">
    <source>
        <dbReference type="ARBA" id="ARBA00006175"/>
    </source>
</evidence>
<comment type="subcellular location">
    <subcellularLocation>
        <location evidence="1">Membrane</location>
        <topology evidence="1">Multi-pass membrane protein</topology>
    </subcellularLocation>
</comment>
<dbReference type="PANTHER" id="PTHR19139">
    <property type="entry name" value="AQUAPORIN TRANSPORTER"/>
    <property type="match status" value="1"/>
</dbReference>
<name>A0A6G1L0J8_9PEZI</name>
<feature type="transmembrane region" description="Helical" evidence="10">
    <location>
        <begin position="286"/>
        <end position="310"/>
    </location>
</feature>
<keyword evidence="12" id="KW-1185">Reference proteome</keyword>
<feature type="transmembrane region" description="Helical" evidence="10">
    <location>
        <begin position="379"/>
        <end position="400"/>
    </location>
</feature>
<evidence type="ECO:0000313" key="11">
    <source>
        <dbReference type="EMBL" id="KAF2766387.1"/>
    </source>
</evidence>
<dbReference type="FunFam" id="1.20.1080.10:FF:000014">
    <property type="entry name" value="Aquaporin 1"/>
    <property type="match status" value="1"/>
</dbReference>
<dbReference type="PANTHER" id="PTHR19139:SF283">
    <property type="entry name" value="AQUAPORIN"/>
    <property type="match status" value="1"/>
</dbReference>
<evidence type="ECO:0000256" key="7">
    <source>
        <dbReference type="ARBA" id="ARBA00023136"/>
    </source>
</evidence>
<dbReference type="GO" id="GO:0005886">
    <property type="term" value="C:plasma membrane"/>
    <property type="evidence" value="ECO:0007669"/>
    <property type="project" value="TreeGrafter"/>
</dbReference>
<gene>
    <name evidence="11" type="ORF">EJ03DRAFT_367461</name>
</gene>
<keyword evidence="6 10" id="KW-1133">Transmembrane helix</keyword>
<dbReference type="AlphaFoldDB" id="A0A6G1L0J8"/>
<evidence type="ECO:0000256" key="1">
    <source>
        <dbReference type="ARBA" id="ARBA00004141"/>
    </source>
</evidence>
<keyword evidence="3" id="KW-0813">Transport</keyword>
<comment type="catalytic activity">
    <reaction evidence="8">
        <text>H2O(in) = H2O(out)</text>
        <dbReference type="Rhea" id="RHEA:29667"/>
        <dbReference type="ChEBI" id="CHEBI:15377"/>
    </reaction>
</comment>
<evidence type="ECO:0000256" key="9">
    <source>
        <dbReference type="SAM" id="MobiDB-lite"/>
    </source>
</evidence>
<evidence type="ECO:0000256" key="6">
    <source>
        <dbReference type="ARBA" id="ARBA00022989"/>
    </source>
</evidence>
<feature type="compositionally biased region" description="Polar residues" evidence="9">
    <location>
        <begin position="96"/>
        <end position="120"/>
    </location>
</feature>
<evidence type="ECO:0000256" key="10">
    <source>
        <dbReference type="SAM" id="Phobius"/>
    </source>
</evidence>
<feature type="compositionally biased region" description="Basic and acidic residues" evidence="9">
    <location>
        <begin position="84"/>
        <end position="95"/>
    </location>
</feature>
<dbReference type="GO" id="GO:0015250">
    <property type="term" value="F:water channel activity"/>
    <property type="evidence" value="ECO:0007669"/>
    <property type="project" value="TreeGrafter"/>
</dbReference>
<accession>A0A6G1L0J8</accession>
<reference evidence="11" key="1">
    <citation type="journal article" date="2020" name="Stud. Mycol.">
        <title>101 Dothideomycetes genomes: a test case for predicting lifestyles and emergence of pathogens.</title>
        <authorList>
            <person name="Haridas S."/>
            <person name="Albert R."/>
            <person name="Binder M."/>
            <person name="Bloem J."/>
            <person name="Labutti K."/>
            <person name="Salamov A."/>
            <person name="Andreopoulos B."/>
            <person name="Baker S."/>
            <person name="Barry K."/>
            <person name="Bills G."/>
            <person name="Bluhm B."/>
            <person name="Cannon C."/>
            <person name="Castanera R."/>
            <person name="Culley D."/>
            <person name="Daum C."/>
            <person name="Ezra D."/>
            <person name="Gonzalez J."/>
            <person name="Henrissat B."/>
            <person name="Kuo A."/>
            <person name="Liang C."/>
            <person name="Lipzen A."/>
            <person name="Lutzoni F."/>
            <person name="Magnuson J."/>
            <person name="Mondo S."/>
            <person name="Nolan M."/>
            <person name="Ohm R."/>
            <person name="Pangilinan J."/>
            <person name="Park H.-J."/>
            <person name="Ramirez L."/>
            <person name="Alfaro M."/>
            <person name="Sun H."/>
            <person name="Tritt A."/>
            <person name="Yoshinaga Y."/>
            <person name="Zwiers L.-H."/>
            <person name="Turgeon B."/>
            <person name="Goodwin S."/>
            <person name="Spatafora J."/>
            <person name="Crous P."/>
            <person name="Grigoriev I."/>
        </authorList>
    </citation>
    <scope>NUCLEOTIDE SEQUENCE</scope>
    <source>
        <strain evidence="11">CBS 116005</strain>
    </source>
</reference>
<sequence>MMSQGQSSAPPFPALPERAMARSSEDGRASEDSDRRKTAFRGSYQTGNTAVGSILESPEDVEHKKAYRNSYPSNHTVVPSIMERPSEEQSERIETPSRQQVAPWAPTSNALVAESSSRASQDIPIRPLGPGHYGRTTSQDYTIYDGGAVGSPIPADPYGKGDGPYRTDEPYFFQQPYRRGPASSIRDGYEGSTRAGKYSALANGHTPLLQSHKKPPTRAHFNEYDNDIDSAREITPQKPKAVRRNTFGNTSIYFVREGYDGNGPPGGDVLRLPMAGWMKGPVRSHFVAWLGEFVGTTLFLFFAFGGTLVANIGAKESANSTTAETAGYNPIVTLFVAVSFGFSLMVNVWIFFRVSGGLFNPAVTLGMVMVKAISYVRGFLLLTAQITGAILASFLAQVLFPTTFNVRTTLSASTSVARGIFIEMILTAELVFTVFMLAKEKHKATYMAPVGIGLALFVAELVGVFFTGGSLNPARSFGPCVTTGKWDSEHWIYWVGPSLGAILAVLFYRFIKVLEYEVANPGQDYNDKDEAEAASLKAAKSRHGGFMGAADSEKEVV</sequence>
<dbReference type="InterPro" id="IPR034294">
    <property type="entry name" value="Aquaporin_transptr"/>
</dbReference>
<evidence type="ECO:0000256" key="3">
    <source>
        <dbReference type="ARBA" id="ARBA00022448"/>
    </source>
</evidence>
<keyword evidence="5" id="KW-0677">Repeat</keyword>
<protein>
    <submittedName>
        <fullName evidence="11">Aquaporin-like protein</fullName>
    </submittedName>
</protein>
<dbReference type="SUPFAM" id="SSF81338">
    <property type="entry name" value="Aquaporin-like"/>
    <property type="match status" value="1"/>
</dbReference>
<feature type="transmembrane region" description="Helical" evidence="10">
    <location>
        <begin position="420"/>
        <end position="438"/>
    </location>
</feature>
<feature type="transmembrane region" description="Helical" evidence="10">
    <location>
        <begin position="491"/>
        <end position="511"/>
    </location>
</feature>
<dbReference type="InterPro" id="IPR000425">
    <property type="entry name" value="MIP"/>
</dbReference>
<keyword evidence="4 10" id="KW-0812">Transmembrane</keyword>
<dbReference type="Pfam" id="PF00230">
    <property type="entry name" value="MIP"/>
    <property type="match status" value="1"/>
</dbReference>
<comment type="similarity">
    <text evidence="2">Belongs to the MIP/aquaporin (TC 1.A.8) family.</text>
</comment>
<proteinExistence type="inferred from homology"/>
<feature type="transmembrane region" description="Helical" evidence="10">
    <location>
        <begin position="330"/>
        <end position="352"/>
    </location>
</feature>
<dbReference type="PRINTS" id="PR00783">
    <property type="entry name" value="MINTRINSICP"/>
</dbReference>
<evidence type="ECO:0000313" key="12">
    <source>
        <dbReference type="Proteomes" id="UP000799436"/>
    </source>
</evidence>
<feature type="region of interest" description="Disordered" evidence="9">
    <location>
        <begin position="1"/>
        <end position="134"/>
    </location>
</feature>
<evidence type="ECO:0000256" key="4">
    <source>
        <dbReference type="ARBA" id="ARBA00022692"/>
    </source>
</evidence>
<evidence type="ECO:0000256" key="8">
    <source>
        <dbReference type="ARBA" id="ARBA00034651"/>
    </source>
</evidence>
<dbReference type="OrthoDB" id="3222at2759"/>
<dbReference type="InterPro" id="IPR023271">
    <property type="entry name" value="Aquaporin-like"/>
</dbReference>
<dbReference type="Proteomes" id="UP000799436">
    <property type="component" value="Unassembled WGS sequence"/>
</dbReference>